<dbReference type="RefSeq" id="WP_013192514.1">
    <property type="nucleotide sequence ID" value="NC_014248.1"/>
</dbReference>
<reference evidence="1 2" key="1">
    <citation type="journal article" date="2010" name="PLoS ONE">
        <title>Genome erosion in a nitrogen-fixing vertically transmitted endosymbiotic multicellular cyanobacterium.</title>
        <authorList>
            <person name="Ran L."/>
            <person name="Larsson J."/>
            <person name="Vigil-Stenman T."/>
            <person name="Nylander J.A."/>
            <person name="Ininbergs K."/>
            <person name="Zheng W.W."/>
            <person name="Lapidus A."/>
            <person name="Lowry S."/>
            <person name="Haselkorn R."/>
            <person name="Bergman B."/>
        </authorList>
    </citation>
    <scope>NUCLEOTIDE SEQUENCE [LARGE SCALE GENOMIC DNA]</scope>
    <source>
        <strain evidence="1 2">0708</strain>
    </source>
</reference>
<dbReference type="HOGENOM" id="CLU_2863326_0_0_3"/>
<evidence type="ECO:0000313" key="1">
    <source>
        <dbReference type="EMBL" id="ADI65502.1"/>
    </source>
</evidence>
<dbReference type="EMBL" id="CP002059">
    <property type="protein sequence ID" value="ADI65502.1"/>
    <property type="molecule type" value="Genomic_DNA"/>
</dbReference>
<dbReference type="KEGG" id="naz:Aazo_4036"/>
<gene>
    <name evidence="1" type="ordered locus">Aazo_4036</name>
</gene>
<accession>D7E5E2</accession>
<dbReference type="AlphaFoldDB" id="D7E5E2"/>
<dbReference type="OrthoDB" id="6629784at2"/>
<sequence length="64" mass="6470">MPAPKSSCQDSFDVVDLGINCADASCSCPELLNMSPDCGSLHCGTTDCSGACSSLDCSGADCSW</sequence>
<keyword evidence="2" id="KW-1185">Reference proteome</keyword>
<protein>
    <submittedName>
        <fullName evidence="1">Uncharacterized protein</fullName>
    </submittedName>
</protein>
<organism evidence="1 2">
    <name type="scientific">Nostoc azollae (strain 0708)</name>
    <name type="common">Anabaena azollae (strain 0708)</name>
    <dbReference type="NCBI Taxonomy" id="551115"/>
    <lineage>
        <taxon>Bacteria</taxon>
        <taxon>Bacillati</taxon>
        <taxon>Cyanobacteriota</taxon>
        <taxon>Cyanophyceae</taxon>
        <taxon>Nostocales</taxon>
        <taxon>Nostocaceae</taxon>
        <taxon>Trichormus</taxon>
    </lineage>
</organism>
<proteinExistence type="predicted"/>
<name>D7E5E2_NOSA0</name>
<evidence type="ECO:0000313" key="2">
    <source>
        <dbReference type="Proteomes" id="UP000001511"/>
    </source>
</evidence>
<dbReference type="Proteomes" id="UP000001511">
    <property type="component" value="Chromosome"/>
</dbReference>